<evidence type="ECO:0000259" key="5">
    <source>
        <dbReference type="PROSITE" id="PS50975"/>
    </source>
</evidence>
<dbReference type="SUPFAM" id="SSF56059">
    <property type="entry name" value="Glutathione synthetase ATP-binding domain-like"/>
    <property type="match status" value="1"/>
</dbReference>
<keyword evidence="1" id="KW-0436">Ligase</keyword>
<dbReference type="InterPro" id="IPR052032">
    <property type="entry name" value="ATP-dep_AA_Ligase"/>
</dbReference>
<evidence type="ECO:0000256" key="1">
    <source>
        <dbReference type="ARBA" id="ARBA00022598"/>
    </source>
</evidence>
<keyword evidence="7" id="KW-1185">Reference proteome</keyword>
<organism evidence="6 7">
    <name type="scientific">Pseudomonas endophytica</name>
    <dbReference type="NCBI Taxonomy" id="1563157"/>
    <lineage>
        <taxon>Bacteria</taxon>
        <taxon>Pseudomonadati</taxon>
        <taxon>Pseudomonadota</taxon>
        <taxon>Gammaproteobacteria</taxon>
        <taxon>Pseudomonadales</taxon>
        <taxon>Pseudomonadaceae</taxon>
        <taxon>Pseudomonas</taxon>
    </lineage>
</organism>
<dbReference type="Gene3D" id="3.40.50.20">
    <property type="match status" value="1"/>
</dbReference>
<proteinExistence type="predicted"/>
<gene>
    <name evidence="6" type="ORF">AQS70_02880</name>
</gene>
<dbReference type="Pfam" id="PF18130">
    <property type="entry name" value="ATPgrasp_N"/>
    <property type="match status" value="1"/>
</dbReference>
<evidence type="ECO:0000256" key="3">
    <source>
        <dbReference type="ARBA" id="ARBA00022840"/>
    </source>
</evidence>
<reference evidence="6 7" key="1">
    <citation type="submission" date="2015-10" db="EMBL/GenBank/DDBJ databases">
        <title>Pseudomonas helleri sp. nov. and Pseudomonas weihenstephanensis sp. nov., isolated from raw cows milk.</title>
        <authorList>
            <person name="Von Neubeck M."/>
            <person name="Huptas C."/>
            <person name="Wenning M."/>
            <person name="Scherer S."/>
        </authorList>
    </citation>
    <scope>NUCLEOTIDE SEQUENCE [LARGE SCALE GENOMIC DNA]</scope>
    <source>
        <strain evidence="6 7">BSTT44</strain>
    </source>
</reference>
<sequence>MKHVVLVDSTVSGLLAFEAAKRLGCHVTFIHQRDTSFLTLSINGDDSIIEPYLNYVDEYLRVDSLDGDDFHNLLVTLHNTRKIDALISTSEAAIVAVAREAELLGTCYLNHESLCGAVYKGRLRETLRANNVRSPDFQVLTEEQLVEGIAPRLALPFVVKPTRGFAKQFSMICYTQLDFDTFVDTIRLARTASNSTIDTLISRDYLIEQYVSGTLHSAEVIVQSGVVQCFATTIRFRADYNEMLEMTATMPSGLDVNACDEIKAYVQQVFTALKLNVGLYHVELLRDENGPCLVEINARMMGSVAPQMYRMLTGIDPFEMLIRLHLGEVIKIDDSLIQKAGTVVTIASRHGGRIAHSYDPLKLQALLDKYEIEFCTAHAVSGQRVSAYTGNIGTIGHVILLGNCPYAVANKGNRFLAELSLLYGNELAKYSGPELG</sequence>
<name>A0A0Q1CF35_9PSED</name>
<dbReference type="Pfam" id="PF13535">
    <property type="entry name" value="ATP-grasp_4"/>
    <property type="match status" value="1"/>
</dbReference>
<feature type="domain" description="ATP-grasp" evidence="5">
    <location>
        <begin position="124"/>
        <end position="326"/>
    </location>
</feature>
<evidence type="ECO:0000313" key="7">
    <source>
        <dbReference type="Proteomes" id="UP000050342"/>
    </source>
</evidence>
<evidence type="ECO:0000256" key="4">
    <source>
        <dbReference type="PROSITE-ProRule" id="PRU00409"/>
    </source>
</evidence>
<dbReference type="STRING" id="1563157.AQS70_02880"/>
<keyword evidence="3 4" id="KW-0067">ATP-binding</keyword>
<dbReference type="PANTHER" id="PTHR43585">
    <property type="entry name" value="FUMIPYRROLE BIOSYNTHESIS PROTEIN C"/>
    <property type="match status" value="1"/>
</dbReference>
<dbReference type="Proteomes" id="UP000050342">
    <property type="component" value="Unassembled WGS sequence"/>
</dbReference>
<dbReference type="PROSITE" id="PS50975">
    <property type="entry name" value="ATP_GRASP"/>
    <property type="match status" value="1"/>
</dbReference>
<dbReference type="GO" id="GO:0005524">
    <property type="term" value="F:ATP binding"/>
    <property type="evidence" value="ECO:0007669"/>
    <property type="project" value="UniProtKB-UniRule"/>
</dbReference>
<dbReference type="PANTHER" id="PTHR43585:SF2">
    <property type="entry name" value="ATP-GRASP ENZYME FSQD"/>
    <property type="match status" value="1"/>
</dbReference>
<dbReference type="GO" id="GO:0016874">
    <property type="term" value="F:ligase activity"/>
    <property type="evidence" value="ECO:0007669"/>
    <property type="project" value="UniProtKB-KW"/>
</dbReference>
<evidence type="ECO:0000256" key="2">
    <source>
        <dbReference type="ARBA" id="ARBA00022741"/>
    </source>
</evidence>
<dbReference type="EMBL" id="LLWH01000176">
    <property type="protein sequence ID" value="KQB53142.1"/>
    <property type="molecule type" value="Genomic_DNA"/>
</dbReference>
<keyword evidence="2 4" id="KW-0547">Nucleotide-binding</keyword>
<dbReference type="AlphaFoldDB" id="A0A0Q1CF35"/>
<comment type="caution">
    <text evidence="6">The sequence shown here is derived from an EMBL/GenBank/DDBJ whole genome shotgun (WGS) entry which is preliminary data.</text>
</comment>
<dbReference type="InterPro" id="IPR011761">
    <property type="entry name" value="ATP-grasp"/>
</dbReference>
<dbReference type="InterPro" id="IPR041472">
    <property type="entry name" value="BL00235/CARNS1_N"/>
</dbReference>
<accession>A0A0Q1CF35</accession>
<dbReference type="RefSeq" id="WP_055103449.1">
    <property type="nucleotide sequence ID" value="NZ_LLWH01000176.1"/>
</dbReference>
<dbReference type="Gene3D" id="3.30.470.20">
    <property type="entry name" value="ATP-grasp fold, B domain"/>
    <property type="match status" value="1"/>
</dbReference>
<protein>
    <recommendedName>
        <fullName evidence="5">ATP-grasp domain-containing protein</fullName>
    </recommendedName>
</protein>
<evidence type="ECO:0000313" key="6">
    <source>
        <dbReference type="EMBL" id="KQB53142.1"/>
    </source>
</evidence>
<dbReference type="GO" id="GO:0046872">
    <property type="term" value="F:metal ion binding"/>
    <property type="evidence" value="ECO:0007669"/>
    <property type="project" value="InterPro"/>
</dbReference>
<dbReference type="OrthoDB" id="24041at2"/>